<proteinExistence type="inferred from homology"/>
<dbReference type="InterPro" id="IPR003339">
    <property type="entry name" value="ABC/ECF_trnsptr_transmembrane"/>
</dbReference>
<keyword evidence="4 7" id="KW-0812">Transmembrane</keyword>
<name>A0A4R6DUV8_9RHOO</name>
<comment type="similarity">
    <text evidence="2">Belongs to the CbiQ family.</text>
</comment>
<comment type="caution">
    <text evidence="8">The sequence shown here is derived from an EMBL/GenBank/DDBJ whole genome shotgun (WGS) entry which is preliminary data.</text>
</comment>
<keyword evidence="9" id="KW-1185">Reference proteome</keyword>
<dbReference type="InterPro" id="IPR051611">
    <property type="entry name" value="ECF_transporter_component"/>
</dbReference>
<protein>
    <submittedName>
        <fullName evidence="8">Cobalt/nickel transport system permease protein</fullName>
    </submittedName>
</protein>
<dbReference type="OrthoDB" id="9182546at2"/>
<evidence type="ECO:0000256" key="1">
    <source>
        <dbReference type="ARBA" id="ARBA00004141"/>
    </source>
</evidence>
<evidence type="ECO:0000256" key="5">
    <source>
        <dbReference type="ARBA" id="ARBA00022989"/>
    </source>
</evidence>
<sequence length="243" mass="25671">MRTALPATATPPAPRLRLRLGTAVGISVLLSQLTSPGLLLAACAAGLLLALAASANGVLPLHSLLRRIASVNLFVAMLWLTLPWALQGGGPQWSEAGAHHALLISLRTNAVALGCMALLAGLDAFAIARAAAGLGLPSRLARLLVLTVRYLGVLDDTRRRIDLAMRARGFRPGANRRTVAVLAQQLALILVHAMLRAERVDLALRARAFATAPQPATRAPRPWRWAAGTAALCLGSSLLWLLR</sequence>
<keyword evidence="5 7" id="KW-1133">Transmembrane helix</keyword>
<keyword evidence="6 7" id="KW-0472">Membrane</keyword>
<organism evidence="8 9">
    <name type="scientific">Azoarcus indigens</name>
    <dbReference type="NCBI Taxonomy" id="29545"/>
    <lineage>
        <taxon>Bacteria</taxon>
        <taxon>Pseudomonadati</taxon>
        <taxon>Pseudomonadota</taxon>
        <taxon>Betaproteobacteria</taxon>
        <taxon>Rhodocyclales</taxon>
        <taxon>Zoogloeaceae</taxon>
        <taxon>Azoarcus</taxon>
    </lineage>
</organism>
<feature type="transmembrane region" description="Helical" evidence="7">
    <location>
        <begin position="38"/>
        <end position="59"/>
    </location>
</feature>
<dbReference type="EMBL" id="SNVV01000013">
    <property type="protein sequence ID" value="TDN48971.1"/>
    <property type="molecule type" value="Genomic_DNA"/>
</dbReference>
<evidence type="ECO:0000256" key="7">
    <source>
        <dbReference type="SAM" id="Phobius"/>
    </source>
</evidence>
<gene>
    <name evidence="8" type="ORF">C7389_11394</name>
</gene>
<accession>A0A4R6DUV8</accession>
<evidence type="ECO:0000256" key="6">
    <source>
        <dbReference type="ARBA" id="ARBA00023136"/>
    </source>
</evidence>
<feature type="transmembrane region" description="Helical" evidence="7">
    <location>
        <begin position="110"/>
        <end position="132"/>
    </location>
</feature>
<dbReference type="Pfam" id="PF02361">
    <property type="entry name" value="CbiQ"/>
    <property type="match status" value="1"/>
</dbReference>
<dbReference type="CDD" id="cd16914">
    <property type="entry name" value="EcfT"/>
    <property type="match status" value="1"/>
</dbReference>
<dbReference type="RefSeq" id="WP_133593096.1">
    <property type="nucleotide sequence ID" value="NZ_SNVV01000013.1"/>
</dbReference>
<reference evidence="8 9" key="1">
    <citation type="submission" date="2019-03" db="EMBL/GenBank/DDBJ databases">
        <title>Genomic Encyclopedia of Type Strains, Phase IV (KMG-IV): sequencing the most valuable type-strain genomes for metagenomic binning, comparative biology and taxonomic classification.</title>
        <authorList>
            <person name="Goeker M."/>
        </authorList>
    </citation>
    <scope>NUCLEOTIDE SEQUENCE [LARGE SCALE GENOMIC DNA]</scope>
    <source>
        <strain evidence="8 9">DSM 12121</strain>
    </source>
</reference>
<evidence type="ECO:0000256" key="4">
    <source>
        <dbReference type="ARBA" id="ARBA00022692"/>
    </source>
</evidence>
<keyword evidence="3" id="KW-1003">Cell membrane</keyword>
<evidence type="ECO:0000256" key="2">
    <source>
        <dbReference type="ARBA" id="ARBA00008564"/>
    </source>
</evidence>
<dbReference type="AlphaFoldDB" id="A0A4R6DUV8"/>
<evidence type="ECO:0000313" key="8">
    <source>
        <dbReference type="EMBL" id="TDN48971.1"/>
    </source>
</evidence>
<dbReference type="GO" id="GO:0005886">
    <property type="term" value="C:plasma membrane"/>
    <property type="evidence" value="ECO:0007669"/>
    <property type="project" value="UniProtKB-ARBA"/>
</dbReference>
<dbReference type="PANTHER" id="PTHR34857:SF2">
    <property type="entry name" value="SLL0384 PROTEIN"/>
    <property type="match status" value="1"/>
</dbReference>
<dbReference type="Proteomes" id="UP000295129">
    <property type="component" value="Unassembled WGS sequence"/>
</dbReference>
<evidence type="ECO:0000313" key="9">
    <source>
        <dbReference type="Proteomes" id="UP000295129"/>
    </source>
</evidence>
<evidence type="ECO:0000256" key="3">
    <source>
        <dbReference type="ARBA" id="ARBA00022475"/>
    </source>
</evidence>
<feature type="transmembrane region" description="Helical" evidence="7">
    <location>
        <begin position="71"/>
        <end position="90"/>
    </location>
</feature>
<dbReference type="PANTHER" id="PTHR34857">
    <property type="entry name" value="SLL0384 PROTEIN"/>
    <property type="match status" value="1"/>
</dbReference>
<comment type="subcellular location">
    <subcellularLocation>
        <location evidence="1">Membrane</location>
        <topology evidence="1">Multi-pass membrane protein</topology>
    </subcellularLocation>
</comment>